<dbReference type="Gene3D" id="3.40.50.720">
    <property type="entry name" value="NAD(P)-binding Rossmann-like Domain"/>
    <property type="match status" value="1"/>
</dbReference>
<dbReference type="Gene3D" id="3.30.1780.10">
    <property type="entry name" value="ornithine cyclodeaminase, domain 1"/>
    <property type="match status" value="1"/>
</dbReference>
<comment type="caution">
    <text evidence="2">The sequence shown here is derived from an EMBL/GenBank/DDBJ whole genome shotgun (WGS) entry which is preliminary data.</text>
</comment>
<accession>A0A8I2YI19</accession>
<evidence type="ECO:0000313" key="2">
    <source>
        <dbReference type="EMBL" id="KAG6372082.1"/>
    </source>
</evidence>
<dbReference type="Pfam" id="PF02423">
    <property type="entry name" value="OCD_Mu_crystall"/>
    <property type="match status" value="1"/>
</dbReference>
<dbReference type="PANTHER" id="PTHR13812:SF19">
    <property type="entry name" value="KETIMINE REDUCTASE MU-CRYSTALLIN"/>
    <property type="match status" value="1"/>
</dbReference>
<gene>
    <name evidence="2" type="ORF">JVT61DRAFT_8792</name>
</gene>
<dbReference type="InterPro" id="IPR036291">
    <property type="entry name" value="NAD(P)-bd_dom_sf"/>
</dbReference>
<sequence>MSLLVLSTQDVDAVISELQPNDLENLMAPVFYRLSSRSEYASPHRTSISMAQHTALFMPSRVPDLGTTIKVVSVPSVPGTGQGLPASTIVLDEVTGCVKAIMNATYLTALRTAAGSVLATRLLISKVPKTLVAFGAGKQIKAHVDLHLRAFPSFESCTIVNRTGMDGTRLYELVSSLRQSHPSIVFNTIKLGDRDRVKDAVSKADVICTATSSEEPLFPSEWVSPGTHLNLVGSFTSRMHEVDSELIHRAWKVVVDSRDACAIEAGELIAAGKATDPNVNLIELGELVKEGDGGKFIPVELPKCLREPDGVTIFKSVGVGLQDVAIADLVLSRAESTGCGTRIKYYHG</sequence>
<evidence type="ECO:0000256" key="1">
    <source>
        <dbReference type="ARBA" id="ARBA00008903"/>
    </source>
</evidence>
<name>A0A8I2YI19_9AGAM</name>
<proteinExistence type="inferred from homology"/>
<evidence type="ECO:0000313" key="3">
    <source>
        <dbReference type="Proteomes" id="UP000683000"/>
    </source>
</evidence>
<keyword evidence="3" id="KW-1185">Reference proteome</keyword>
<dbReference type="InterPro" id="IPR003462">
    <property type="entry name" value="ODC_Mu_crystall"/>
</dbReference>
<evidence type="ECO:0008006" key="4">
    <source>
        <dbReference type="Google" id="ProtNLM"/>
    </source>
</evidence>
<dbReference type="InterPro" id="IPR023401">
    <property type="entry name" value="ODC_N"/>
</dbReference>
<dbReference type="PANTHER" id="PTHR13812">
    <property type="entry name" value="KETIMINE REDUCTASE MU-CRYSTALLIN"/>
    <property type="match status" value="1"/>
</dbReference>
<dbReference type="GO" id="GO:0005737">
    <property type="term" value="C:cytoplasm"/>
    <property type="evidence" value="ECO:0007669"/>
    <property type="project" value="TreeGrafter"/>
</dbReference>
<dbReference type="AlphaFoldDB" id="A0A8I2YI19"/>
<comment type="similarity">
    <text evidence="1">Belongs to the ornithine cyclodeaminase/mu-crystallin family.</text>
</comment>
<dbReference type="EMBL" id="JAGFBS010000030">
    <property type="protein sequence ID" value="KAG6372082.1"/>
    <property type="molecule type" value="Genomic_DNA"/>
</dbReference>
<reference evidence="2" key="1">
    <citation type="submission" date="2021-03" db="EMBL/GenBank/DDBJ databases">
        <title>Evolutionary innovations through gain and loss of genes in the ectomycorrhizal Boletales.</title>
        <authorList>
            <person name="Wu G."/>
            <person name="Miyauchi S."/>
            <person name="Morin E."/>
            <person name="Yang Z.-L."/>
            <person name="Xu J."/>
            <person name="Martin F.M."/>
        </authorList>
    </citation>
    <scope>NUCLEOTIDE SEQUENCE</scope>
    <source>
        <strain evidence="2">BR01</strain>
    </source>
</reference>
<dbReference type="Proteomes" id="UP000683000">
    <property type="component" value="Unassembled WGS sequence"/>
</dbReference>
<organism evidence="2 3">
    <name type="scientific">Boletus reticuloceps</name>
    <dbReference type="NCBI Taxonomy" id="495285"/>
    <lineage>
        <taxon>Eukaryota</taxon>
        <taxon>Fungi</taxon>
        <taxon>Dikarya</taxon>
        <taxon>Basidiomycota</taxon>
        <taxon>Agaricomycotina</taxon>
        <taxon>Agaricomycetes</taxon>
        <taxon>Agaricomycetidae</taxon>
        <taxon>Boletales</taxon>
        <taxon>Boletineae</taxon>
        <taxon>Boletaceae</taxon>
        <taxon>Boletoideae</taxon>
        <taxon>Boletus</taxon>
    </lineage>
</organism>
<dbReference type="OrthoDB" id="41492at2759"/>
<dbReference type="PIRSF" id="PIRSF001439">
    <property type="entry name" value="CryM"/>
    <property type="match status" value="1"/>
</dbReference>
<protein>
    <recommendedName>
        <fullName evidence="4">Ornithine cyclodeaminase</fullName>
    </recommendedName>
</protein>
<dbReference type="SUPFAM" id="SSF51735">
    <property type="entry name" value="NAD(P)-binding Rossmann-fold domains"/>
    <property type="match status" value="1"/>
</dbReference>